<feature type="region of interest" description="Disordered" evidence="1">
    <location>
        <begin position="24"/>
        <end position="49"/>
    </location>
</feature>
<dbReference type="AlphaFoldDB" id="A0A8J5V9C3"/>
<evidence type="ECO:0000313" key="3">
    <source>
        <dbReference type="Proteomes" id="UP000729402"/>
    </source>
</evidence>
<keyword evidence="3" id="KW-1185">Reference proteome</keyword>
<comment type="caution">
    <text evidence="2">The sequence shown here is derived from an EMBL/GenBank/DDBJ whole genome shotgun (WGS) entry which is preliminary data.</text>
</comment>
<gene>
    <name evidence="2" type="ORF">GUJ93_ZPchr0009g290</name>
</gene>
<sequence length="194" mass="20993">MRCSCTPTSNHGCLAMHCGLLAPTRPSTRSTAPPLDPRRQRSPRAGPCGASPLLPSLLDLAPRHWGLHLVWARHARRSSAAPPSVSSSPSARSFASSSLSFTVPHHAGHSCCTVLRTTPLTHTTPDSCAHTLSHHRSTHGTPPSPNGHRLHLALRRRPPPWPPRNQLSAKGRHTCEADCSKGLFRKENPIILCC</sequence>
<name>A0A8J5V9C3_ZIZPA</name>
<dbReference type="Proteomes" id="UP000729402">
    <property type="component" value="Unassembled WGS sequence"/>
</dbReference>
<evidence type="ECO:0000313" key="2">
    <source>
        <dbReference type="EMBL" id="KAG8051346.1"/>
    </source>
</evidence>
<organism evidence="2 3">
    <name type="scientific">Zizania palustris</name>
    <name type="common">Northern wild rice</name>
    <dbReference type="NCBI Taxonomy" id="103762"/>
    <lineage>
        <taxon>Eukaryota</taxon>
        <taxon>Viridiplantae</taxon>
        <taxon>Streptophyta</taxon>
        <taxon>Embryophyta</taxon>
        <taxon>Tracheophyta</taxon>
        <taxon>Spermatophyta</taxon>
        <taxon>Magnoliopsida</taxon>
        <taxon>Liliopsida</taxon>
        <taxon>Poales</taxon>
        <taxon>Poaceae</taxon>
        <taxon>BOP clade</taxon>
        <taxon>Oryzoideae</taxon>
        <taxon>Oryzeae</taxon>
        <taxon>Zizaniinae</taxon>
        <taxon>Zizania</taxon>
    </lineage>
</organism>
<feature type="region of interest" description="Disordered" evidence="1">
    <location>
        <begin position="127"/>
        <end position="150"/>
    </location>
</feature>
<reference evidence="2" key="1">
    <citation type="journal article" date="2021" name="bioRxiv">
        <title>Whole Genome Assembly and Annotation of Northern Wild Rice, Zizania palustris L., Supports a Whole Genome Duplication in the Zizania Genus.</title>
        <authorList>
            <person name="Haas M."/>
            <person name="Kono T."/>
            <person name="Macchietto M."/>
            <person name="Millas R."/>
            <person name="McGilp L."/>
            <person name="Shao M."/>
            <person name="Duquette J."/>
            <person name="Hirsch C.N."/>
            <person name="Kimball J."/>
        </authorList>
    </citation>
    <scope>NUCLEOTIDE SEQUENCE</scope>
    <source>
        <tissue evidence="2">Fresh leaf tissue</tissue>
    </source>
</reference>
<reference evidence="2" key="2">
    <citation type="submission" date="2021-02" db="EMBL/GenBank/DDBJ databases">
        <authorList>
            <person name="Kimball J.A."/>
            <person name="Haas M.W."/>
            <person name="Macchietto M."/>
            <person name="Kono T."/>
            <person name="Duquette J."/>
            <person name="Shao M."/>
        </authorList>
    </citation>
    <scope>NUCLEOTIDE SEQUENCE</scope>
    <source>
        <tissue evidence="2">Fresh leaf tissue</tissue>
    </source>
</reference>
<feature type="compositionally biased region" description="Low complexity" evidence="1">
    <location>
        <begin position="24"/>
        <end position="33"/>
    </location>
</feature>
<proteinExistence type="predicted"/>
<protein>
    <submittedName>
        <fullName evidence="2">Uncharacterized protein</fullName>
    </submittedName>
</protein>
<evidence type="ECO:0000256" key="1">
    <source>
        <dbReference type="SAM" id="MobiDB-lite"/>
    </source>
</evidence>
<accession>A0A8J5V9C3</accession>
<dbReference type="EMBL" id="JAAALK010000289">
    <property type="protein sequence ID" value="KAG8051346.1"/>
    <property type="molecule type" value="Genomic_DNA"/>
</dbReference>